<reference evidence="7" key="1">
    <citation type="submission" date="2021-05" db="EMBL/GenBank/DDBJ databases">
        <authorList>
            <person name="Alioto T."/>
            <person name="Alioto T."/>
            <person name="Gomez Garrido J."/>
        </authorList>
    </citation>
    <scope>NUCLEOTIDE SEQUENCE</scope>
</reference>
<feature type="region of interest" description="Disordered" evidence="6">
    <location>
        <begin position="136"/>
        <end position="178"/>
    </location>
</feature>
<dbReference type="GO" id="GO:0032420">
    <property type="term" value="C:stereocilium"/>
    <property type="evidence" value="ECO:0007669"/>
    <property type="project" value="UniProtKB-SubCell"/>
</dbReference>
<evidence type="ECO:0000256" key="4">
    <source>
        <dbReference type="ARBA" id="ARBA00023043"/>
    </source>
</evidence>
<evidence type="ECO:0000256" key="3">
    <source>
        <dbReference type="ARBA" id="ARBA00022740"/>
    </source>
</evidence>
<comment type="subcellular location">
    <subcellularLocation>
        <location evidence="1">Cell projection</location>
        <location evidence="1">Stereocilium</location>
    </subcellularLocation>
</comment>
<evidence type="ECO:0000256" key="5">
    <source>
        <dbReference type="PROSITE-ProRule" id="PRU00023"/>
    </source>
</evidence>
<feature type="region of interest" description="Disordered" evidence="6">
    <location>
        <begin position="197"/>
        <end position="266"/>
    </location>
</feature>
<name>A0A8D8VWB8_9HEMI</name>
<dbReference type="PROSITE" id="PS50297">
    <property type="entry name" value="ANK_REP_REGION"/>
    <property type="match status" value="3"/>
</dbReference>
<dbReference type="PANTHER" id="PTHR24153">
    <property type="entry name" value="ESPIN"/>
    <property type="match status" value="1"/>
</dbReference>
<dbReference type="GO" id="GO:0051017">
    <property type="term" value="P:actin filament bundle assembly"/>
    <property type="evidence" value="ECO:0007669"/>
    <property type="project" value="TreeGrafter"/>
</dbReference>
<protein>
    <submittedName>
        <fullName evidence="7">Espin</fullName>
    </submittedName>
</protein>
<dbReference type="GO" id="GO:0051015">
    <property type="term" value="F:actin filament binding"/>
    <property type="evidence" value="ECO:0007669"/>
    <property type="project" value="TreeGrafter"/>
</dbReference>
<keyword evidence="3" id="KW-1009">Hearing</keyword>
<dbReference type="Gene3D" id="1.25.40.20">
    <property type="entry name" value="Ankyrin repeat-containing domain"/>
    <property type="match status" value="1"/>
</dbReference>
<feature type="compositionally biased region" description="Basic residues" evidence="6">
    <location>
        <begin position="227"/>
        <end position="242"/>
    </location>
</feature>
<feature type="repeat" description="ANK" evidence="5">
    <location>
        <begin position="403"/>
        <end position="436"/>
    </location>
</feature>
<dbReference type="PROSITE" id="PS50088">
    <property type="entry name" value="ANK_REPEAT"/>
    <property type="match status" value="3"/>
</dbReference>
<dbReference type="InterPro" id="IPR002110">
    <property type="entry name" value="Ankyrin_rpt"/>
</dbReference>
<dbReference type="EMBL" id="HBUF01092634">
    <property type="protein sequence ID" value="CAG6636065.1"/>
    <property type="molecule type" value="Transcribed_RNA"/>
</dbReference>
<feature type="compositionally biased region" description="Low complexity" evidence="6">
    <location>
        <begin position="631"/>
        <end position="646"/>
    </location>
</feature>
<feature type="compositionally biased region" description="Polar residues" evidence="6">
    <location>
        <begin position="165"/>
        <end position="178"/>
    </location>
</feature>
<dbReference type="PANTHER" id="PTHR24153:SF8">
    <property type="entry name" value="FORKED, ISOFORM F"/>
    <property type="match status" value="1"/>
</dbReference>
<keyword evidence="2" id="KW-0677">Repeat</keyword>
<evidence type="ECO:0000256" key="2">
    <source>
        <dbReference type="ARBA" id="ARBA00022737"/>
    </source>
</evidence>
<dbReference type="Pfam" id="PF12796">
    <property type="entry name" value="Ank_2"/>
    <property type="match status" value="2"/>
</dbReference>
<feature type="compositionally biased region" description="Polar residues" evidence="6">
    <location>
        <begin position="197"/>
        <end position="212"/>
    </location>
</feature>
<evidence type="ECO:0000256" key="6">
    <source>
        <dbReference type="SAM" id="MobiDB-lite"/>
    </source>
</evidence>
<evidence type="ECO:0000313" key="7">
    <source>
        <dbReference type="EMBL" id="CAG6636065.1"/>
    </source>
</evidence>
<dbReference type="InterPro" id="IPR036770">
    <property type="entry name" value="Ankyrin_rpt-contain_sf"/>
</dbReference>
<evidence type="ECO:0000256" key="1">
    <source>
        <dbReference type="ARBA" id="ARBA00004645"/>
    </source>
</evidence>
<dbReference type="SMART" id="SM00248">
    <property type="entry name" value="ANK"/>
    <property type="match status" value="5"/>
</dbReference>
<feature type="region of interest" description="Disordered" evidence="6">
    <location>
        <begin position="626"/>
        <end position="646"/>
    </location>
</feature>
<organism evidence="7">
    <name type="scientific">Cacopsylla melanoneura</name>
    <dbReference type="NCBI Taxonomy" id="428564"/>
    <lineage>
        <taxon>Eukaryota</taxon>
        <taxon>Metazoa</taxon>
        <taxon>Ecdysozoa</taxon>
        <taxon>Arthropoda</taxon>
        <taxon>Hexapoda</taxon>
        <taxon>Insecta</taxon>
        <taxon>Pterygota</taxon>
        <taxon>Neoptera</taxon>
        <taxon>Paraneoptera</taxon>
        <taxon>Hemiptera</taxon>
        <taxon>Sternorrhyncha</taxon>
        <taxon>Psylloidea</taxon>
        <taxon>Psyllidae</taxon>
        <taxon>Psyllinae</taxon>
        <taxon>Cacopsylla</taxon>
    </lineage>
</organism>
<feature type="repeat" description="ANK" evidence="5">
    <location>
        <begin position="368"/>
        <end position="400"/>
    </location>
</feature>
<dbReference type="InterPro" id="IPR052420">
    <property type="entry name" value="Espin/Espin-like"/>
</dbReference>
<proteinExistence type="predicted"/>
<sequence>MSCLMDIFSSYNMKNFITKHMTYKNRSKEHGRKHTNQSRTLATLMSLKDGTLSKQRQIILNKDDDGDNLSDISIDSIHFDSGVSCNDTAEYSKPVSITPPTLGLKTNSPLPLPGLKTESTIRVDQIRPLQSVFSAKEAKKSSNTRVEKCSPASQPIANDAERQSSADTNTGVDTKTKHVNASNEKLSVDFCDECSMTSERPSVTESEGFNSKRTSKRVKHQTLPSKGKTKTLQKTSKPKKLVKNYSQTLPNGRKKRKTPRGVAQKDVKFQQHEARVFRKEFENGSNITQIYNSCNEKWTTIINLDRMAQSPPVGFRDEEYTTLCCNDDSMDHGNVLPSDDDRNGRVHVARWLLWNSAAEMPALERSTSGALALHYASARGCLDCVKLLVETSLDLSANSQMDNDVTPVYLAAQEGHLEVLKFLVLEAGGSLYVRAKDGMAPIHASAQMGCLSCLKWMVRDQGVDPNLKDGDGATPLHFAASRGHADCVRWLLRYGGKLVPDKFGKSPINDAAENQQMECLSLLVQHGTLPDYHEEAKLHGKLHGCTCRKGESTKCSYADCVNYTPNSEPFYLHPPLSSSKAPPTSPHTPGLYINPMTHNHHSDTDPFYLHNPQDVMYNRVKDLFDSGGNRLPQQQPSSLSSSSSSSFFCPSYLILDKF</sequence>
<keyword evidence="4 5" id="KW-0040">ANK repeat</keyword>
<feature type="compositionally biased region" description="Basic and acidic residues" evidence="6">
    <location>
        <begin position="136"/>
        <end position="148"/>
    </location>
</feature>
<accession>A0A8D8VWB8</accession>
<dbReference type="GO" id="GO:0005737">
    <property type="term" value="C:cytoplasm"/>
    <property type="evidence" value="ECO:0007669"/>
    <property type="project" value="TreeGrafter"/>
</dbReference>
<feature type="repeat" description="ANK" evidence="5">
    <location>
        <begin position="471"/>
        <end position="498"/>
    </location>
</feature>
<dbReference type="AlphaFoldDB" id="A0A8D8VWB8"/>
<dbReference type="GO" id="GO:0007605">
    <property type="term" value="P:sensory perception of sound"/>
    <property type="evidence" value="ECO:0007669"/>
    <property type="project" value="UniProtKB-KW"/>
</dbReference>
<dbReference type="SUPFAM" id="SSF48403">
    <property type="entry name" value="Ankyrin repeat"/>
    <property type="match status" value="1"/>
</dbReference>